<dbReference type="CDD" id="cd02908">
    <property type="entry name" value="Macro_OAADPr_deacetylase"/>
    <property type="match status" value="1"/>
</dbReference>
<dbReference type="InterPro" id="IPR043472">
    <property type="entry name" value="Macro_dom-like"/>
</dbReference>
<dbReference type="OrthoDB" id="6077599at2759"/>
<dbReference type="SMART" id="SM00506">
    <property type="entry name" value="A1pp"/>
    <property type="match status" value="1"/>
</dbReference>
<organism evidence="3 4">
    <name type="scientific">Cercospora beticola</name>
    <name type="common">Sugarbeet leaf spot fungus</name>
    <dbReference type="NCBI Taxonomy" id="122368"/>
    <lineage>
        <taxon>Eukaryota</taxon>
        <taxon>Fungi</taxon>
        <taxon>Dikarya</taxon>
        <taxon>Ascomycota</taxon>
        <taxon>Pezizomycotina</taxon>
        <taxon>Dothideomycetes</taxon>
        <taxon>Dothideomycetidae</taxon>
        <taxon>Mycosphaerellales</taxon>
        <taxon>Mycosphaerellaceae</taxon>
        <taxon>Cercospora</taxon>
    </lineage>
</organism>
<feature type="region of interest" description="Disordered" evidence="1">
    <location>
        <begin position="283"/>
        <end position="332"/>
    </location>
</feature>
<evidence type="ECO:0000259" key="2">
    <source>
        <dbReference type="PROSITE" id="PS51154"/>
    </source>
</evidence>
<dbReference type="PANTHER" id="PTHR11106">
    <property type="entry name" value="GANGLIOSIDE INDUCED DIFFERENTIATION ASSOCIATED PROTEIN 2-RELATED"/>
    <property type="match status" value="1"/>
</dbReference>
<accession>A0A2G5I3F7</accession>
<gene>
    <name evidence="3" type="ORF">CB0940_03553</name>
</gene>
<feature type="domain" description="Macro" evidence="2">
    <location>
        <begin position="79"/>
        <end position="270"/>
    </location>
</feature>
<dbReference type="Pfam" id="PF01661">
    <property type="entry name" value="Macro"/>
    <property type="match status" value="1"/>
</dbReference>
<dbReference type="Gene3D" id="3.40.220.10">
    <property type="entry name" value="Leucine Aminopeptidase, subunit E, domain 1"/>
    <property type="match status" value="1"/>
</dbReference>
<dbReference type="SUPFAM" id="SSF52949">
    <property type="entry name" value="Macro domain-like"/>
    <property type="match status" value="1"/>
</dbReference>
<protein>
    <submittedName>
        <fullName evidence="3">O-acetyl-ADP-ribose deacetylase MACROD1</fullName>
    </submittedName>
</protein>
<name>A0A2G5I3F7_CERBT</name>
<dbReference type="AlphaFoldDB" id="A0A2G5I3F7"/>
<dbReference type="Proteomes" id="UP000230605">
    <property type="component" value="Chromosome 3"/>
</dbReference>
<reference evidence="3 4" key="1">
    <citation type="submission" date="2015-10" db="EMBL/GenBank/DDBJ databases">
        <title>The cercosporin biosynthetic gene cluster was horizontally transferred to several fungal lineages and shown to be expanded in Cercospora beticola based on microsynteny with recipient genomes.</title>
        <authorList>
            <person name="De Jonge R."/>
            <person name="Ebert M.K."/>
            <person name="Suttle J.C."/>
            <person name="Jurick Ii W.M."/>
            <person name="Secor G.A."/>
            <person name="Thomma B.P."/>
            <person name="Van De Peer Y."/>
            <person name="Bolton M.D."/>
        </authorList>
    </citation>
    <scope>NUCLEOTIDE SEQUENCE [LARGE SCALE GENOMIC DNA]</scope>
    <source>
        <strain evidence="3 4">09-40</strain>
    </source>
</reference>
<proteinExistence type="predicted"/>
<dbReference type="EMBL" id="LKMD01000101">
    <property type="protein sequence ID" value="PIA99288.1"/>
    <property type="molecule type" value="Genomic_DNA"/>
</dbReference>
<dbReference type="PROSITE" id="PS51154">
    <property type="entry name" value="MACRO"/>
    <property type="match status" value="1"/>
</dbReference>
<dbReference type="PANTHER" id="PTHR11106:SF27">
    <property type="entry name" value="MACRO DOMAIN-CONTAINING PROTEIN"/>
    <property type="match status" value="1"/>
</dbReference>
<sequence>MRHLTLYSSVFRKITISTSLLSRASQNACRPRPQSHPLASVSSIKHRCLRKMASSTVPLNEIPTLTLLYKLNKITPATETAPNATSKFNDKISLIQTDLTKLQVTAIVNAANESLLGGGGVDGAIHRAAGRELIEECRELDGCDTGSAKITNAYGRLPCKKVIHAVGPVYKRKGVSVEDGGNGSNERLLRGCYKTSLDLAAEHGLTSVAFSAISTGVYGYPSEEAADVALRTVKEWLETNEYAEKIERVVFCQFLDKDQDAYEELVPIYFPPAASADLKTVETAELEGKDTASDEAAEKADIPELPEVPTKEPTQPDEPETKRQKLDENAKV</sequence>
<evidence type="ECO:0000313" key="3">
    <source>
        <dbReference type="EMBL" id="PIA99288.1"/>
    </source>
</evidence>
<dbReference type="InterPro" id="IPR002589">
    <property type="entry name" value="Macro_dom"/>
</dbReference>
<comment type="caution">
    <text evidence="3">The sequence shown here is derived from an EMBL/GenBank/DDBJ whole genome shotgun (WGS) entry which is preliminary data.</text>
</comment>
<feature type="compositionally biased region" description="Basic and acidic residues" evidence="1">
    <location>
        <begin position="283"/>
        <end position="302"/>
    </location>
</feature>
<evidence type="ECO:0000313" key="4">
    <source>
        <dbReference type="Proteomes" id="UP000230605"/>
    </source>
</evidence>
<evidence type="ECO:0000256" key="1">
    <source>
        <dbReference type="SAM" id="MobiDB-lite"/>
    </source>
</evidence>
<feature type="compositionally biased region" description="Basic and acidic residues" evidence="1">
    <location>
        <begin position="319"/>
        <end position="332"/>
    </location>
</feature>